<keyword evidence="5" id="KW-0325">Glycoprotein</keyword>
<comment type="caution">
    <text evidence="9">The sequence shown here is derived from an EMBL/GenBank/DDBJ whole genome shotgun (WGS) entry which is preliminary data.</text>
</comment>
<accession>A0A3L6KW77</accession>
<dbReference type="GO" id="GO:0098552">
    <property type="term" value="C:side of membrane"/>
    <property type="evidence" value="ECO:0007669"/>
    <property type="project" value="UniProtKB-KW"/>
</dbReference>
<proteinExistence type="predicted"/>
<evidence type="ECO:0000313" key="9">
    <source>
        <dbReference type="EMBL" id="RHW68644.1"/>
    </source>
</evidence>
<evidence type="ECO:0000256" key="6">
    <source>
        <dbReference type="ARBA" id="ARBA00023288"/>
    </source>
</evidence>
<keyword evidence="6" id="KW-0449">Lipoprotein</keyword>
<dbReference type="Gene3D" id="1.10.470.10">
    <property type="entry name" value="Variant Surface Glycoprotein, subunit A, domain 2"/>
    <property type="match status" value="1"/>
</dbReference>
<evidence type="ECO:0000256" key="2">
    <source>
        <dbReference type="ARBA" id="ARBA00022475"/>
    </source>
</evidence>
<dbReference type="AlphaFoldDB" id="A0A3L6KW77"/>
<evidence type="ECO:0000313" key="10">
    <source>
        <dbReference type="Proteomes" id="UP000266743"/>
    </source>
</evidence>
<evidence type="ECO:0000256" key="5">
    <source>
        <dbReference type="ARBA" id="ARBA00023180"/>
    </source>
</evidence>
<dbReference type="Proteomes" id="UP000266743">
    <property type="component" value="Chromosome 10"/>
</dbReference>
<dbReference type="Pfam" id="PF00913">
    <property type="entry name" value="Trypan_glycop"/>
    <property type="match status" value="1"/>
</dbReference>
<dbReference type="GO" id="GO:0005886">
    <property type="term" value="C:plasma membrane"/>
    <property type="evidence" value="ECO:0007669"/>
    <property type="project" value="UniProtKB-SubCell"/>
</dbReference>
<dbReference type="InterPro" id="IPR001812">
    <property type="entry name" value="Trypano_VSG_A_N_dom"/>
</dbReference>
<dbReference type="GO" id="GO:0042783">
    <property type="term" value="P:symbiont-mediated evasion of host immune response"/>
    <property type="evidence" value="ECO:0007669"/>
    <property type="project" value="InterPro"/>
</dbReference>
<evidence type="ECO:0000259" key="8">
    <source>
        <dbReference type="Pfam" id="PF00913"/>
    </source>
</evidence>
<evidence type="ECO:0000256" key="1">
    <source>
        <dbReference type="ARBA" id="ARBA00004609"/>
    </source>
</evidence>
<keyword evidence="2" id="KW-1003">Cell membrane</keyword>
<name>A0A3L6KW77_9TRYP</name>
<evidence type="ECO:0000256" key="3">
    <source>
        <dbReference type="ARBA" id="ARBA00022622"/>
    </source>
</evidence>
<dbReference type="SUPFAM" id="SSF58087">
    <property type="entry name" value="Variant surface glycoprotein (N-terminal domain)"/>
    <property type="match status" value="1"/>
</dbReference>
<gene>
    <name evidence="9" type="ORF">DPX39_100171300</name>
</gene>
<keyword evidence="7" id="KW-0732">Signal</keyword>
<comment type="subcellular location">
    <subcellularLocation>
        <location evidence="1">Cell membrane</location>
        <topology evidence="1">Lipid-anchor</topology>
        <topology evidence="1">GPI-anchor</topology>
    </subcellularLocation>
</comment>
<sequence length="458" mass="49342">MRLVAAFTQALLIMIVNSQKASPAAGDGMVHGSWTKICGLADKLGQVLKAAATKLKETTKLAQRLSKTETRCAIFAMKTANADKARQARILQVFFATKAEKTLNNLTSVAIETAIKASSAAEYFQGRLTEFLTIATHTVNGGKGCLLDQANSGYYHATKLQGAGGTSCAVTPNIDVTGDYNLDLTDASGFTNMLEAASANEHQTQASKDCVLFNAQNANGLAKDGALTQPAKLAMNLISVSETNNALTILGLAKAKTEKAGDNKAWHDLYNTIDALKTLNPKRHDNTTVSEATPDLQEAVLHLIHATTDKANLKLDDKVKKAFKEPVKDKIQALIHEVYSYKLRMKIINNGEETELRTVTDPGKLAEILAFCEKEEADLISKLRKGLTVARLSASNNNLGETECNKIKDEGKCNATAACSFNQTETDENKKCKLDPKKALANSVPETQTQTCGTETTT</sequence>
<dbReference type="Gene3D" id="3.90.150.10">
    <property type="entry name" value="Variant Surface Glycoprotein, subunit A domain 1"/>
    <property type="match status" value="1"/>
</dbReference>
<feature type="signal peptide" evidence="7">
    <location>
        <begin position="1"/>
        <end position="26"/>
    </location>
</feature>
<organism evidence="9 10">
    <name type="scientific">Trypanosoma brucei equiperdum</name>
    <dbReference type="NCBI Taxonomy" id="630700"/>
    <lineage>
        <taxon>Eukaryota</taxon>
        <taxon>Discoba</taxon>
        <taxon>Euglenozoa</taxon>
        <taxon>Kinetoplastea</taxon>
        <taxon>Metakinetoplastina</taxon>
        <taxon>Trypanosomatida</taxon>
        <taxon>Trypanosomatidae</taxon>
        <taxon>Trypanosoma</taxon>
    </lineage>
</organism>
<feature type="chain" id="PRO_5018118881" evidence="7">
    <location>
        <begin position="27"/>
        <end position="458"/>
    </location>
</feature>
<dbReference type="Gene3D" id="3.30.1680.30">
    <property type="match status" value="1"/>
</dbReference>
<keyword evidence="4" id="KW-0472">Membrane</keyword>
<keyword evidence="3" id="KW-0336">GPI-anchor</keyword>
<feature type="domain" description="Trypanosome variant surface glycoprotein A-type N-terminal" evidence="8">
    <location>
        <begin position="11"/>
        <end position="371"/>
    </location>
</feature>
<dbReference type="EMBL" id="QSBY01000010">
    <property type="protein sequence ID" value="RHW68644.1"/>
    <property type="molecule type" value="Genomic_DNA"/>
</dbReference>
<protein>
    <submittedName>
        <fullName evidence="9">Variant Surface Glycoprotein</fullName>
    </submittedName>
</protein>
<evidence type="ECO:0000256" key="7">
    <source>
        <dbReference type="SAM" id="SignalP"/>
    </source>
</evidence>
<evidence type="ECO:0000256" key="4">
    <source>
        <dbReference type="ARBA" id="ARBA00023136"/>
    </source>
</evidence>
<reference evidence="9 10" key="1">
    <citation type="submission" date="2018-09" db="EMBL/GenBank/DDBJ databases">
        <title>whole genome sequence of T. equiperdum IVM-t1 strain.</title>
        <authorList>
            <person name="Suganuma K."/>
        </authorList>
    </citation>
    <scope>NUCLEOTIDE SEQUENCE [LARGE SCALE GENOMIC DNA]</scope>
    <source>
        <strain evidence="9 10">IVM-t1</strain>
    </source>
</reference>